<evidence type="ECO:0000256" key="2">
    <source>
        <dbReference type="ARBA" id="ARBA00022840"/>
    </source>
</evidence>
<sequence>MASPPALLEARGIRKSFGRVEALRGADFEVHEGEVVALMGDNGAGKSTLVKTLSGVLTPDDGEIWSAGERVSLTSAQDARRRGIETVYQDLALANTLDPTANLFLGRELVRKGLVGRLGFLDHAAMRAQAREAFERLGVTVRAEHGAVESLSGGQRQGVAVCRAVMWASRVVFMDEPTAALGVTQTRNVLELIERVRSSGVAVVLISHSVPEVLAVADRIEVMRLGRRVARLRAAEATTESLVAAITGAETEDLSDERDTLNGGRR</sequence>
<dbReference type="Gene3D" id="3.40.50.300">
    <property type="entry name" value="P-loop containing nucleotide triphosphate hydrolases"/>
    <property type="match status" value="1"/>
</dbReference>
<accession>A0A1Y5XZN2</accession>
<dbReference type="InterPro" id="IPR027417">
    <property type="entry name" value="P-loop_NTPase"/>
</dbReference>
<dbReference type="InterPro" id="IPR003439">
    <property type="entry name" value="ABC_transporter-like_ATP-bd"/>
</dbReference>
<name>A0A1Y5XZN2_KIBAR</name>
<dbReference type="InterPro" id="IPR003593">
    <property type="entry name" value="AAA+_ATPase"/>
</dbReference>
<feature type="domain" description="ABC transporter" evidence="3">
    <location>
        <begin position="8"/>
        <end position="250"/>
    </location>
</feature>
<dbReference type="OrthoDB" id="7875923at2"/>
<keyword evidence="4" id="KW-0813">Transport</keyword>
<proteinExistence type="predicted"/>
<dbReference type="Pfam" id="PF00005">
    <property type="entry name" value="ABC_tran"/>
    <property type="match status" value="1"/>
</dbReference>
<dbReference type="SMART" id="SM00382">
    <property type="entry name" value="AAA"/>
    <property type="match status" value="1"/>
</dbReference>
<keyword evidence="2 4" id="KW-0067">ATP-binding</keyword>
<dbReference type="RefSeq" id="WP_084430548.1">
    <property type="nucleotide sequence ID" value="NZ_FWXV01000006.1"/>
</dbReference>
<keyword evidence="4" id="KW-0762">Sugar transport</keyword>
<evidence type="ECO:0000313" key="4">
    <source>
        <dbReference type="EMBL" id="SMD20505.1"/>
    </source>
</evidence>
<dbReference type="SUPFAM" id="SSF52540">
    <property type="entry name" value="P-loop containing nucleoside triphosphate hydrolases"/>
    <property type="match status" value="1"/>
</dbReference>
<dbReference type="EMBL" id="FWXV01000006">
    <property type="protein sequence ID" value="SMD20505.1"/>
    <property type="molecule type" value="Genomic_DNA"/>
</dbReference>
<dbReference type="Proteomes" id="UP000192674">
    <property type="component" value="Unassembled WGS sequence"/>
</dbReference>
<protein>
    <submittedName>
        <fullName evidence="4">Simple sugar transport system ATP-binding protein</fullName>
    </submittedName>
</protein>
<evidence type="ECO:0000313" key="5">
    <source>
        <dbReference type="Proteomes" id="UP000192674"/>
    </source>
</evidence>
<keyword evidence="5" id="KW-1185">Reference proteome</keyword>
<dbReference type="AlphaFoldDB" id="A0A1Y5XZN2"/>
<dbReference type="GO" id="GO:0016887">
    <property type="term" value="F:ATP hydrolysis activity"/>
    <property type="evidence" value="ECO:0007669"/>
    <property type="project" value="InterPro"/>
</dbReference>
<dbReference type="PANTHER" id="PTHR43790">
    <property type="entry name" value="CARBOHYDRATE TRANSPORT ATP-BINDING PROTEIN MG119-RELATED"/>
    <property type="match status" value="1"/>
</dbReference>
<evidence type="ECO:0000259" key="3">
    <source>
        <dbReference type="PROSITE" id="PS50893"/>
    </source>
</evidence>
<dbReference type="PANTHER" id="PTHR43790:SF8">
    <property type="entry name" value="SUGAR ABC TRANSPORTER ATP-BINDING PROTEIN"/>
    <property type="match status" value="1"/>
</dbReference>
<dbReference type="PROSITE" id="PS50893">
    <property type="entry name" value="ABC_TRANSPORTER_2"/>
    <property type="match status" value="1"/>
</dbReference>
<gene>
    <name evidence="4" type="ORF">SAMN05661093_06456</name>
</gene>
<organism evidence="4 5">
    <name type="scientific">Kibdelosporangium aridum</name>
    <dbReference type="NCBI Taxonomy" id="2030"/>
    <lineage>
        <taxon>Bacteria</taxon>
        <taxon>Bacillati</taxon>
        <taxon>Actinomycetota</taxon>
        <taxon>Actinomycetes</taxon>
        <taxon>Pseudonocardiales</taxon>
        <taxon>Pseudonocardiaceae</taxon>
        <taxon>Kibdelosporangium</taxon>
    </lineage>
</organism>
<dbReference type="InterPro" id="IPR050107">
    <property type="entry name" value="ABC_carbohydrate_import_ATPase"/>
</dbReference>
<keyword evidence="1" id="KW-0547">Nucleotide-binding</keyword>
<evidence type="ECO:0000256" key="1">
    <source>
        <dbReference type="ARBA" id="ARBA00022741"/>
    </source>
</evidence>
<dbReference type="CDD" id="cd03216">
    <property type="entry name" value="ABC_Carb_Monos_I"/>
    <property type="match status" value="1"/>
</dbReference>
<dbReference type="GO" id="GO:0005524">
    <property type="term" value="F:ATP binding"/>
    <property type="evidence" value="ECO:0007669"/>
    <property type="project" value="UniProtKB-KW"/>
</dbReference>
<reference evidence="4 5" key="1">
    <citation type="submission" date="2017-04" db="EMBL/GenBank/DDBJ databases">
        <authorList>
            <person name="Afonso C.L."/>
            <person name="Miller P.J."/>
            <person name="Scott M.A."/>
            <person name="Spackman E."/>
            <person name="Goraichik I."/>
            <person name="Dimitrov K.M."/>
            <person name="Suarez D.L."/>
            <person name="Swayne D.E."/>
        </authorList>
    </citation>
    <scope>NUCLEOTIDE SEQUENCE [LARGE SCALE GENOMIC DNA]</scope>
    <source>
        <strain evidence="4 5">DSM 43828</strain>
    </source>
</reference>